<dbReference type="GO" id="GO:0005737">
    <property type="term" value="C:cytoplasm"/>
    <property type="evidence" value="ECO:0007669"/>
    <property type="project" value="TreeGrafter"/>
</dbReference>
<reference evidence="2" key="1">
    <citation type="journal article" date="2020" name="Nature">
        <title>Giant virus diversity and host interactions through global metagenomics.</title>
        <authorList>
            <person name="Schulz F."/>
            <person name="Roux S."/>
            <person name="Paez-Espino D."/>
            <person name="Jungbluth S."/>
            <person name="Walsh D.A."/>
            <person name="Denef V.J."/>
            <person name="McMahon K.D."/>
            <person name="Konstantinidis K.T."/>
            <person name="Eloe-Fadrosh E.A."/>
            <person name="Kyrpides N.C."/>
            <person name="Woyke T."/>
        </authorList>
    </citation>
    <scope>NUCLEOTIDE SEQUENCE</scope>
    <source>
        <strain evidence="2">GVMAG-M-3300009149-34</strain>
    </source>
</reference>
<proteinExistence type="predicted"/>
<dbReference type="GO" id="GO:0005634">
    <property type="term" value="C:nucleus"/>
    <property type="evidence" value="ECO:0007669"/>
    <property type="project" value="TreeGrafter"/>
</dbReference>
<dbReference type="SUPFAM" id="SSF53335">
    <property type="entry name" value="S-adenosyl-L-methionine-dependent methyltransferases"/>
    <property type="match status" value="1"/>
</dbReference>
<sequence>MSYYTLPLVTGIINSSNFKIKFNDTNKEWINKTLAKYLNQIKGQIDKHSDDWDNIKKYTNPYEYIHTCYPNSKYPISKLKPLSRAFFKFIEMANIFDIFASYNRSIRSFHLAEGPGGFIEAIQLLRLNNEDTYYGMTLINRDNTNVPGWRKSENFLAKHPNVVIESGADGTGNLYNPENFSHCIENYGNSMDIVTGDGGFDFSIDFNKQEELAFRLILSQVAYAIGLQRYGGTFILKVFDTFMKPSIDILYILAAFYKNVHIIKPQTSRYANSEKYIVCVGFKYHNTSTIAQKLHSIISVLNNMNLKNVSISTILDMPINQRFISQLIDINAILGQQQMENILTTLRFIENKERKGEKLKQLTTKNIQKCITWCTKNEVPYHNTSNSGNIFLGASNSNRYYKK</sequence>
<dbReference type="GO" id="GO:0004483">
    <property type="term" value="F:methyltransferase cap1 activity"/>
    <property type="evidence" value="ECO:0007669"/>
    <property type="project" value="UniProtKB-ARBA"/>
</dbReference>
<dbReference type="PANTHER" id="PTHR16121">
    <property type="entry name" value="CAP-SPECIFIC MRNA (NUCLEOSIDE-2'-O-)-METHYLTRANSFERASE 1-RELATED"/>
    <property type="match status" value="1"/>
</dbReference>
<dbReference type="GO" id="GO:0006370">
    <property type="term" value="P:7-methylguanosine mRNA capping"/>
    <property type="evidence" value="ECO:0007669"/>
    <property type="project" value="TreeGrafter"/>
</dbReference>
<dbReference type="GO" id="GO:0032259">
    <property type="term" value="P:methylation"/>
    <property type="evidence" value="ECO:0007669"/>
    <property type="project" value="InterPro"/>
</dbReference>
<dbReference type="EMBL" id="MN738894">
    <property type="protein sequence ID" value="QHT30250.1"/>
    <property type="molecule type" value="Genomic_DNA"/>
</dbReference>
<feature type="domain" description="Ribosomal RNA methyltransferase FtsJ" evidence="1">
    <location>
        <begin position="83"/>
        <end position="282"/>
    </location>
</feature>
<name>A0A6C0EPJ6_9ZZZZ</name>
<evidence type="ECO:0000259" key="1">
    <source>
        <dbReference type="Pfam" id="PF01728"/>
    </source>
</evidence>
<dbReference type="Gene3D" id="3.40.50.12760">
    <property type="match status" value="1"/>
</dbReference>
<accession>A0A6C0EPJ6</accession>
<protein>
    <recommendedName>
        <fullName evidence="1">Ribosomal RNA methyltransferase FtsJ domain-containing protein</fullName>
    </recommendedName>
</protein>
<dbReference type="AlphaFoldDB" id="A0A6C0EPJ6"/>
<organism evidence="2">
    <name type="scientific">viral metagenome</name>
    <dbReference type="NCBI Taxonomy" id="1070528"/>
    <lineage>
        <taxon>unclassified sequences</taxon>
        <taxon>metagenomes</taxon>
        <taxon>organismal metagenomes</taxon>
    </lineage>
</organism>
<dbReference type="InterPro" id="IPR029063">
    <property type="entry name" value="SAM-dependent_MTases_sf"/>
</dbReference>
<dbReference type="Pfam" id="PF01728">
    <property type="entry name" value="FtsJ"/>
    <property type="match status" value="1"/>
</dbReference>
<dbReference type="InterPro" id="IPR002877">
    <property type="entry name" value="RNA_MeTrfase_FtsJ_dom"/>
</dbReference>
<evidence type="ECO:0000313" key="2">
    <source>
        <dbReference type="EMBL" id="QHT30250.1"/>
    </source>
</evidence>
<dbReference type="PANTHER" id="PTHR16121:SF0">
    <property type="entry name" value="CAP-SPECIFIC MRNA (NUCLEOSIDE-2'-O-)-METHYLTRANSFERASE 1"/>
    <property type="match status" value="1"/>
</dbReference>
<dbReference type="InterPro" id="IPR050851">
    <property type="entry name" value="mRNA_Cap_2O-Ribose_MeTrfase"/>
</dbReference>